<evidence type="ECO:0000256" key="3">
    <source>
        <dbReference type="ARBA" id="ARBA00022737"/>
    </source>
</evidence>
<keyword evidence="7" id="KW-0804">Transcription</keyword>
<dbReference type="InterPro" id="IPR027417">
    <property type="entry name" value="P-loop_NTPase"/>
</dbReference>
<dbReference type="GO" id="GO:0005634">
    <property type="term" value="C:nucleus"/>
    <property type="evidence" value="ECO:0007669"/>
    <property type="project" value="UniProtKB-SubCell"/>
</dbReference>
<feature type="compositionally biased region" description="Pro residues" evidence="12">
    <location>
        <begin position="266"/>
        <end position="283"/>
    </location>
</feature>
<evidence type="ECO:0000256" key="1">
    <source>
        <dbReference type="ARBA" id="ARBA00004123"/>
    </source>
</evidence>
<dbReference type="GO" id="GO:0003712">
    <property type="term" value="F:transcription coregulator activity"/>
    <property type="evidence" value="ECO:0007669"/>
    <property type="project" value="TreeGrafter"/>
</dbReference>
<evidence type="ECO:0000313" key="15">
    <source>
        <dbReference type="Proteomes" id="UP000052978"/>
    </source>
</evidence>
<feature type="compositionally biased region" description="Low complexity" evidence="12">
    <location>
        <begin position="743"/>
        <end position="773"/>
    </location>
</feature>
<evidence type="ECO:0000256" key="7">
    <source>
        <dbReference type="ARBA" id="ARBA00023163"/>
    </source>
</evidence>
<evidence type="ECO:0000256" key="2">
    <source>
        <dbReference type="ARBA" id="ARBA00008267"/>
    </source>
</evidence>
<dbReference type="PANTHER" id="PTHR23335:SF9">
    <property type="entry name" value="CALMODULIN-BINDING TRANSCRIPTION ACTIVATOR 2"/>
    <property type="match status" value="1"/>
</dbReference>
<gene>
    <name evidence="14" type="ORF">D623_10007480</name>
</gene>
<keyword evidence="6" id="KW-0010">Activator</keyword>
<keyword evidence="3" id="KW-0677">Repeat</keyword>
<dbReference type="SMART" id="SM00015">
    <property type="entry name" value="IQ"/>
    <property type="match status" value="2"/>
</dbReference>
<dbReference type="Gene3D" id="2.60.40.10">
    <property type="entry name" value="Immunoglobulins"/>
    <property type="match status" value="1"/>
</dbReference>
<dbReference type="EMBL" id="KE164426">
    <property type="protein sequence ID" value="EPQ17870.1"/>
    <property type="molecule type" value="Genomic_DNA"/>
</dbReference>
<dbReference type="PANTHER" id="PTHR23335">
    <property type="entry name" value="CALMODULIN-BINDING TRANSCRIPTION ACTIVATOR CAMTA"/>
    <property type="match status" value="1"/>
</dbReference>
<evidence type="ECO:0000256" key="9">
    <source>
        <dbReference type="ARBA" id="ARBA00029480"/>
    </source>
</evidence>
<protein>
    <recommendedName>
        <fullName evidence="11">Calmodulin-binding transcription activator 2</fullName>
    </recommendedName>
</protein>
<dbReference type="Gene3D" id="1.25.40.20">
    <property type="entry name" value="Ankyrin repeat-containing domain"/>
    <property type="match status" value="1"/>
</dbReference>
<evidence type="ECO:0000256" key="12">
    <source>
        <dbReference type="SAM" id="MobiDB-lite"/>
    </source>
</evidence>
<dbReference type="eggNOG" id="KOG0520">
    <property type="taxonomic scope" value="Eukaryota"/>
</dbReference>
<dbReference type="PROSITE" id="PS50096">
    <property type="entry name" value="IQ"/>
    <property type="match status" value="1"/>
</dbReference>
<feature type="region of interest" description="Disordered" evidence="12">
    <location>
        <begin position="1059"/>
        <end position="1080"/>
    </location>
</feature>
<feature type="compositionally biased region" description="Pro residues" evidence="12">
    <location>
        <begin position="365"/>
        <end position="374"/>
    </location>
</feature>
<evidence type="ECO:0000259" key="13">
    <source>
        <dbReference type="PROSITE" id="PS51437"/>
    </source>
</evidence>
<dbReference type="InterPro" id="IPR005559">
    <property type="entry name" value="CG-1_dom"/>
</dbReference>
<dbReference type="Proteomes" id="UP000052978">
    <property type="component" value="Unassembled WGS sequence"/>
</dbReference>
<feature type="compositionally biased region" description="Low complexity" evidence="12">
    <location>
        <begin position="289"/>
        <end position="299"/>
    </location>
</feature>
<dbReference type="FunFam" id="1.20.5.190:FF:000004">
    <property type="entry name" value="calmodulin-binding transcription activator 2 isoform X1"/>
    <property type="match status" value="1"/>
</dbReference>
<dbReference type="FunFam" id="1.25.40.20:FF:000015">
    <property type="entry name" value="calmodulin-binding transcription activator 2 isoform X1"/>
    <property type="match status" value="1"/>
</dbReference>
<comment type="subcellular location">
    <subcellularLocation>
        <location evidence="1">Nucleus</location>
    </subcellularLocation>
</comment>
<keyword evidence="15" id="KW-1185">Reference proteome</keyword>
<keyword evidence="5" id="KW-0040">ANK repeat</keyword>
<dbReference type="InterPro" id="IPR000048">
    <property type="entry name" value="IQ_motif_EF-hand-BS"/>
</dbReference>
<evidence type="ECO:0000256" key="6">
    <source>
        <dbReference type="ARBA" id="ARBA00023159"/>
    </source>
</evidence>
<comment type="function">
    <text evidence="10">Transcription activator. May act as tumor suppressor.</text>
</comment>
<organism evidence="14 15">
    <name type="scientific">Myotis brandtii</name>
    <name type="common">Brandt's bat</name>
    <dbReference type="NCBI Taxonomy" id="109478"/>
    <lineage>
        <taxon>Eukaryota</taxon>
        <taxon>Metazoa</taxon>
        <taxon>Chordata</taxon>
        <taxon>Craniata</taxon>
        <taxon>Vertebrata</taxon>
        <taxon>Euteleostomi</taxon>
        <taxon>Mammalia</taxon>
        <taxon>Eutheria</taxon>
        <taxon>Laurasiatheria</taxon>
        <taxon>Chiroptera</taxon>
        <taxon>Yangochiroptera</taxon>
        <taxon>Vespertilionidae</taxon>
        <taxon>Myotis</taxon>
    </lineage>
</organism>
<dbReference type="Pfam" id="PF01833">
    <property type="entry name" value="TIG"/>
    <property type="match status" value="1"/>
</dbReference>
<dbReference type="InterPro" id="IPR014756">
    <property type="entry name" value="Ig_E-set"/>
</dbReference>
<comment type="subunit">
    <text evidence="9">May interact with calmodulin.</text>
</comment>
<evidence type="ECO:0000256" key="10">
    <source>
        <dbReference type="ARBA" id="ARBA00057661"/>
    </source>
</evidence>
<keyword evidence="8" id="KW-0539">Nucleus</keyword>
<evidence type="ECO:0000256" key="8">
    <source>
        <dbReference type="ARBA" id="ARBA00023242"/>
    </source>
</evidence>
<dbReference type="InterPro" id="IPR002909">
    <property type="entry name" value="IPT_dom"/>
</dbReference>
<dbReference type="Gene3D" id="1.20.5.190">
    <property type="match status" value="1"/>
</dbReference>
<dbReference type="PROSITE" id="PS51437">
    <property type="entry name" value="CG_1"/>
    <property type="match status" value="1"/>
</dbReference>
<keyword evidence="4" id="KW-0805">Transcription regulation</keyword>
<dbReference type="GO" id="GO:0045944">
    <property type="term" value="P:positive regulation of transcription by RNA polymerase II"/>
    <property type="evidence" value="ECO:0007669"/>
    <property type="project" value="UniProtKB-ARBA"/>
</dbReference>
<dbReference type="AlphaFoldDB" id="S7NMZ9"/>
<dbReference type="InterPro" id="IPR036770">
    <property type="entry name" value="Ankyrin_rpt-contain_sf"/>
</dbReference>
<evidence type="ECO:0000313" key="14">
    <source>
        <dbReference type="EMBL" id="EPQ17870.1"/>
    </source>
</evidence>
<evidence type="ECO:0000256" key="5">
    <source>
        <dbReference type="ARBA" id="ARBA00023043"/>
    </source>
</evidence>
<feature type="compositionally biased region" description="Low complexity" evidence="12">
    <location>
        <begin position="313"/>
        <end position="322"/>
    </location>
</feature>
<feature type="region of interest" description="Disordered" evidence="12">
    <location>
        <begin position="360"/>
        <end position="407"/>
    </location>
</feature>
<name>S7NMZ9_MYOBR</name>
<feature type="region of interest" description="Disordered" evidence="12">
    <location>
        <begin position="824"/>
        <end position="849"/>
    </location>
</feature>
<dbReference type="SUPFAM" id="SSF48403">
    <property type="entry name" value="Ankyrin repeat"/>
    <property type="match status" value="1"/>
</dbReference>
<feature type="compositionally biased region" description="Pro residues" evidence="12">
    <location>
        <begin position="830"/>
        <end position="841"/>
    </location>
</feature>
<evidence type="ECO:0000256" key="11">
    <source>
        <dbReference type="ARBA" id="ARBA00071876"/>
    </source>
</evidence>
<feature type="region of interest" description="Disordered" evidence="12">
    <location>
        <begin position="253"/>
        <end position="322"/>
    </location>
</feature>
<dbReference type="SMART" id="SM01076">
    <property type="entry name" value="CG-1"/>
    <property type="match status" value="1"/>
</dbReference>
<accession>S7NMZ9</accession>
<dbReference type="InterPro" id="IPR013783">
    <property type="entry name" value="Ig-like_fold"/>
</dbReference>
<dbReference type="GO" id="GO:0003690">
    <property type="term" value="F:double-stranded DNA binding"/>
    <property type="evidence" value="ECO:0007669"/>
    <property type="project" value="TreeGrafter"/>
</dbReference>
<proteinExistence type="inferred from homology"/>
<reference evidence="14 15" key="1">
    <citation type="journal article" date="2013" name="Nat. Commun.">
        <title>Genome analysis reveals insights into physiology and longevity of the Brandt's bat Myotis brandtii.</title>
        <authorList>
            <person name="Seim I."/>
            <person name="Fang X."/>
            <person name="Xiong Z."/>
            <person name="Lobanov A.V."/>
            <person name="Huang Z."/>
            <person name="Ma S."/>
            <person name="Feng Y."/>
            <person name="Turanov A.A."/>
            <person name="Zhu Y."/>
            <person name="Lenz T.L."/>
            <person name="Gerashchenko M.V."/>
            <person name="Fan D."/>
            <person name="Hee Yim S."/>
            <person name="Yao X."/>
            <person name="Jordan D."/>
            <person name="Xiong Y."/>
            <person name="Ma Y."/>
            <person name="Lyapunov A.N."/>
            <person name="Chen G."/>
            <person name="Kulakova O.I."/>
            <person name="Sun Y."/>
            <person name="Lee S.G."/>
            <person name="Bronson R.T."/>
            <person name="Moskalev A.A."/>
            <person name="Sunyaev S.R."/>
            <person name="Zhang G."/>
            <person name="Krogh A."/>
            <person name="Wang J."/>
            <person name="Gladyshev V.N."/>
        </authorList>
    </citation>
    <scope>NUCLEOTIDE SEQUENCE [LARGE SCALE GENOMIC DNA]</scope>
</reference>
<evidence type="ECO:0000256" key="4">
    <source>
        <dbReference type="ARBA" id="ARBA00023015"/>
    </source>
</evidence>
<comment type="similarity">
    <text evidence="2">Belongs to the CAMTA family.</text>
</comment>
<dbReference type="SUPFAM" id="SSF52540">
    <property type="entry name" value="P-loop containing nucleoside triphosphate hydrolases"/>
    <property type="match status" value="1"/>
</dbReference>
<dbReference type="SUPFAM" id="SSF81296">
    <property type="entry name" value="E set domains"/>
    <property type="match status" value="1"/>
</dbReference>
<dbReference type="FunFam" id="2.60.40.10:FF:000089">
    <property type="entry name" value="calmodulin-binding transcription activator 2 isoform X1"/>
    <property type="match status" value="1"/>
</dbReference>
<feature type="region of interest" description="Disordered" evidence="12">
    <location>
        <begin position="743"/>
        <end position="798"/>
    </location>
</feature>
<sequence length="1115" mass="122461">MSTKDTTEVAENSHHLKIFLPKKLLECLPRCPLLPPERLRWNTNEEIASYLITFEKHEEWLSCAPKTRPQNGSIILYNRKKVKYRKDGYLWKKRKDGKTTREDHMKLKVQGMECLYGCYVHSSIVPTFHRRCYWLLQNPDIVLVHYLNVPALEDCGKGCSPIFCSISSDRREWLKWSREELLGQLKPMFHGIKWSCGNGTEEFSVEQLVQQILDTHPTKPAPRTHACLCSGGLGSGSLTHKCSSTKHRIISPKVEPRALTLTSIPHPHPPEPPPLIAPLPPELPKAHTSPSSSSSSSSSGFAEPLEIRPSPPTSRGGSSRGGTAILLLTGLEQRTGGLTPTRHLAPQADPHPPMSLAVVVGSEPSAPPAPPSPAFDPDRFLNSPQRGQTYGGGQGVSPDFPEAEAAHTPCPALEPAAALEPQAAARGPPPQSVGDLMGELISDEAPSIPASNPQLSPALSTITDFSPEWSYPEGGVKVLITGPWTEASEHYSCVFDHIAVPASLVQPGVLRCYCPAHEVGLVSLQVAGREGPLSASVLFEYRARRFLSLPSTQLDWLSLDDNQFRMSILERLEQMEKRMAEIAAAGQAPCQGPDGPPMQDEGQGPGFEARVVVLVESMIPRSTWRGPERLAHGSPFRGMSLLHLAAAQGYARLIETLSQWRSVETGSLDLEQEVDPLNVDHFSCTPLMWACALGHLEAAVLLFRWNRRALSIPDSLGRLPLSVAHSRGHVRLARCLEELQRQEASAEPPLALSPPSSSPDTGLSSVSSPSELSDGTFSVTSAYSSAPDGSPPPAPLPASEIIMEMAPGQLSSGAPEAPLLLMDYEATNPKGPPPSPPPLPPALDTGAAPEEAYSPPAVDVIPVDMISLAKQIIEATPERIKREGFVGLPEAGASMRERTGALGLSETMSWLASYLENVDHFPSAAPPSEPPFERGRPAVPPAPSWAEFLSASASGKMESDFALLTLSDHEQRELYEAARVIQTAFRKYKGRWLKEQQEVAAAVIQRCYRKYKQFALYKKMTQAAILIQSKFRSYYEQKRFQQSRRAAVLIQQHYRSYRRRPTGSLPPRSKSSFLTKKQDQAARKIMRFLRRCRHRMRELKQNQELEGLPQPGLAT</sequence>
<dbReference type="Pfam" id="PF03859">
    <property type="entry name" value="CG-1"/>
    <property type="match status" value="1"/>
</dbReference>
<feature type="domain" description="CG-1" evidence="13">
    <location>
        <begin position="30"/>
        <end position="155"/>
    </location>
</feature>